<dbReference type="GO" id="GO:0005524">
    <property type="term" value="F:ATP binding"/>
    <property type="evidence" value="ECO:0007669"/>
    <property type="project" value="UniProtKB-KW"/>
</dbReference>
<keyword evidence="4" id="KW-1185">Reference proteome</keyword>
<feature type="region of interest" description="Disordered" evidence="1">
    <location>
        <begin position="230"/>
        <end position="251"/>
    </location>
</feature>
<sequence length="300" mass="33621">MQFQKAERKKSKLRLALTGPSGSGKTYGALLLASGLGNKIAVIDTEQGSASLYSHLAEFDCLELEPPYTPERYREALKLAVQSGHEVVVIDSITHEWSGSGGCLELLEQIAKAKYKNNTWAAWNDITPRHRAFIDDLLTAPLHIIVTARSKTETAQVEVNGRKQVQKLGMKTEQRDGIEYEFTTVLDIVHDGHYALPSKDRTGLFNANTPEKLSKETGERVKKWLESGVELPSAGSPSAPPQQPNNPTMQKLKDGLRECKTKQELEERYSKQMPWLEGKYPDLIDEYNGFYDECLLNLNT</sequence>
<keyword evidence="3" id="KW-0547">Nucleotide-binding</keyword>
<reference evidence="3 4" key="1">
    <citation type="submission" date="2020-10" db="EMBL/GenBank/DDBJ databases">
        <title>Genome Sequencing of Rodentibacter spp. strain DSM111151.</title>
        <authorList>
            <person name="Benga L."/>
            <person name="Lautwein T."/>
        </authorList>
    </citation>
    <scope>NUCLEOTIDE SEQUENCE [LARGE SCALE GENOMIC DNA]</scope>
    <source>
        <strain evidence="3 4">DSM 111151</strain>
    </source>
</reference>
<accession>A0ABX6V1J5</accession>
<keyword evidence="3" id="KW-0067">ATP-binding</keyword>
<evidence type="ECO:0000256" key="1">
    <source>
        <dbReference type="SAM" id="MobiDB-lite"/>
    </source>
</evidence>
<dbReference type="Gene3D" id="3.40.50.300">
    <property type="entry name" value="P-loop containing nucleotide triphosphate hydrolases"/>
    <property type="match status" value="1"/>
</dbReference>
<proteinExistence type="predicted"/>
<feature type="domain" description="AAA+ ATPase" evidence="2">
    <location>
        <begin position="11"/>
        <end position="192"/>
    </location>
</feature>
<evidence type="ECO:0000259" key="2">
    <source>
        <dbReference type="SMART" id="SM00382"/>
    </source>
</evidence>
<dbReference type="Proteomes" id="UP000663069">
    <property type="component" value="Chromosome"/>
</dbReference>
<dbReference type="Pfam" id="PF13479">
    <property type="entry name" value="AAA_24"/>
    <property type="match status" value="1"/>
</dbReference>
<dbReference type="SUPFAM" id="SSF52540">
    <property type="entry name" value="P-loop containing nucleoside triphosphate hydrolases"/>
    <property type="match status" value="1"/>
</dbReference>
<protein>
    <submittedName>
        <fullName evidence="3">ATP-binding protein</fullName>
    </submittedName>
</protein>
<name>A0ABX6V1J5_9PAST</name>
<dbReference type="InterPro" id="IPR003593">
    <property type="entry name" value="AAA+_ATPase"/>
</dbReference>
<gene>
    <name evidence="3" type="ORF">IHV77_09755</name>
</gene>
<dbReference type="InterPro" id="IPR027417">
    <property type="entry name" value="P-loop_NTPase"/>
</dbReference>
<evidence type="ECO:0000313" key="4">
    <source>
        <dbReference type="Proteomes" id="UP000663069"/>
    </source>
</evidence>
<dbReference type="SMART" id="SM00382">
    <property type="entry name" value="AAA"/>
    <property type="match status" value="1"/>
</dbReference>
<dbReference type="EMBL" id="CP063056">
    <property type="protein sequence ID" value="QPB42186.1"/>
    <property type="molecule type" value="Genomic_DNA"/>
</dbReference>
<evidence type="ECO:0000313" key="3">
    <source>
        <dbReference type="EMBL" id="QPB42186.1"/>
    </source>
</evidence>
<organism evidence="3 4">
    <name type="scientific">Rodentibacter haemolyticus</name>
    <dbReference type="NCBI Taxonomy" id="2778911"/>
    <lineage>
        <taxon>Bacteria</taxon>
        <taxon>Pseudomonadati</taxon>
        <taxon>Pseudomonadota</taxon>
        <taxon>Gammaproteobacteria</taxon>
        <taxon>Pasteurellales</taxon>
        <taxon>Pasteurellaceae</taxon>
        <taxon>Rodentibacter</taxon>
    </lineage>
</organism>
<dbReference type="RefSeq" id="WP_194811768.1">
    <property type="nucleotide sequence ID" value="NZ_CP063056.1"/>
</dbReference>